<evidence type="ECO:0000313" key="2">
    <source>
        <dbReference type="EMBL" id="EEO40400.1"/>
    </source>
</evidence>
<dbReference type="Proteomes" id="UP000004925">
    <property type="component" value="Unassembled WGS sequence"/>
</dbReference>
<reference evidence="2 3" key="1">
    <citation type="submission" date="2011-10" db="EMBL/GenBank/DDBJ databases">
        <title>The Genome Sequence of Fusobacterium sp. 4_1_13.</title>
        <authorList>
            <consortium name="The Broad Institute Genome Sequencing Platform"/>
            <person name="Earl A."/>
            <person name="Ward D."/>
            <person name="Feldgarden M."/>
            <person name="Gevers D."/>
            <person name="Strauss J."/>
            <person name="Ambrose C."/>
            <person name="Allen-Vercoe E."/>
            <person name="Young S.K."/>
            <person name="Zeng Q."/>
            <person name="Gargeya S."/>
            <person name="Fitzgerald M."/>
            <person name="Haas B."/>
            <person name="Abouelleil A."/>
            <person name="Alvarado L."/>
            <person name="Arachchi H.M."/>
            <person name="Berlin A."/>
            <person name="Brown A."/>
            <person name="Chapman S.B."/>
            <person name="Chen Z."/>
            <person name="Dunbar C."/>
            <person name="Freedman E."/>
            <person name="Gearin G."/>
            <person name="Goldberg J."/>
            <person name="Griggs A."/>
            <person name="Gujja S."/>
            <person name="Heiman D."/>
            <person name="Howarth C."/>
            <person name="Larson L."/>
            <person name="Lui A."/>
            <person name="MacDonald P.J."/>
            <person name="Montmayeur A."/>
            <person name="Murphy C."/>
            <person name="Neiman D."/>
            <person name="Pearson M."/>
            <person name="Priest M."/>
            <person name="Roberts A."/>
            <person name="Saif S."/>
            <person name="Shea T."/>
            <person name="Shenoy N."/>
            <person name="Sisk P."/>
            <person name="Stolte C."/>
            <person name="Sykes S."/>
            <person name="Wortman J."/>
            <person name="Nusbaum C."/>
            <person name="Birren B."/>
        </authorList>
    </citation>
    <scope>NUCLEOTIDE SEQUENCE [LARGE SCALE GENOMIC DNA]</scope>
    <source>
        <strain evidence="2 3">4_1_13</strain>
    </source>
</reference>
<gene>
    <name evidence="2" type="ORF">FSCG_01113</name>
</gene>
<accession>A0A0M1VUQ4</accession>
<dbReference type="GO" id="GO:0043138">
    <property type="term" value="F:3'-5' DNA helicase activity"/>
    <property type="evidence" value="ECO:0007669"/>
    <property type="project" value="TreeGrafter"/>
</dbReference>
<feature type="domain" description="UvrD-like helicase C-terminal" evidence="1">
    <location>
        <begin position="563"/>
        <end position="613"/>
    </location>
</feature>
<comment type="caution">
    <text evidence="2">The sequence shown here is derived from an EMBL/GenBank/DDBJ whole genome shotgun (WGS) entry which is preliminary data.</text>
</comment>
<protein>
    <recommendedName>
        <fullName evidence="1">UvrD-like helicase C-terminal domain-containing protein</fullName>
    </recommendedName>
</protein>
<name>A0A0M1VUQ4_FUSVC</name>
<dbReference type="Pfam" id="PF13538">
    <property type="entry name" value="UvrD_C_2"/>
    <property type="match status" value="1"/>
</dbReference>
<sequence>MINITRGQITNTVLSDKLVNFFEFTNEIDGNLFLGYPILPTMDNKIAIDALLISKEYGIIAFLFYDGVKKIDYEEAQDEVYAVLLSKLAKEKSLIKRGKLLIHLDVVTYAPNISESKVQENDGFTVCNNDNALSEYFKILHKDNQEYYEYAMRCIQSIGTMKKVLSREKAKTENSRGWILKNLEAKVANLDKMQMSAALEISDNVQRIRGLAGSGKTIVLALKAAYIHVSNPELKIAITFNTRSLKQQFEELITKFVYEQSEASPNWKNINIIHAWGSPTEEGIYYNFCKAHGQEYLDFSAAKKKSSYETAFSYVCGKVMLETTEFHQMYDIILVDEAQDFSSDFLKLCYEILPNNKKRLVYAYDELQSLTVNSMDTPENIFGKDIHGNAKVSLKNKNNQPREDIILDVCYRNSRPILSTAHALGFRIYGEIVQMFDDPKLWTDIGYEVESGRLEDDCDVVLKRTSKSSPEFLESHSKISDLIQFKAVDNEEEQASFVAENIKKNLEEDELEYKDILVIHTDPYLTKKRVGIIRAKLLDMGINSHLAGVTTSPDHFFLENSITFTSIFRAKGNEAAMVYVVDSQNCATDVASARNRNILFTAITRSKAWVRVVGIGSKMKSLVEEYNKIEAQNFKLAFKYPNKKVREKLNIIHRDKSRFEEEKIEKRVTDMFDLLKDIKNGNMYKEDIPSELLAELKELIKDE</sequence>
<dbReference type="Gene3D" id="3.40.50.300">
    <property type="entry name" value="P-loop containing nucleotide triphosphate hydrolases"/>
    <property type="match status" value="2"/>
</dbReference>
<dbReference type="GO" id="GO:0003677">
    <property type="term" value="F:DNA binding"/>
    <property type="evidence" value="ECO:0007669"/>
    <property type="project" value="InterPro"/>
</dbReference>
<dbReference type="PANTHER" id="PTHR11070">
    <property type="entry name" value="UVRD / RECB / PCRA DNA HELICASE FAMILY MEMBER"/>
    <property type="match status" value="1"/>
</dbReference>
<dbReference type="AlphaFoldDB" id="A0A0M1VUQ4"/>
<organism evidence="2 3">
    <name type="scientific">Fusobacterium vincentii 4_1_13</name>
    <dbReference type="NCBI Taxonomy" id="469606"/>
    <lineage>
        <taxon>Bacteria</taxon>
        <taxon>Fusobacteriati</taxon>
        <taxon>Fusobacteriota</taxon>
        <taxon>Fusobacteriia</taxon>
        <taxon>Fusobacteriales</taxon>
        <taxon>Fusobacteriaceae</taxon>
        <taxon>Fusobacterium</taxon>
    </lineage>
</organism>
<evidence type="ECO:0000313" key="3">
    <source>
        <dbReference type="Proteomes" id="UP000004925"/>
    </source>
</evidence>
<dbReference type="EMBL" id="ACDE02000019">
    <property type="protein sequence ID" value="EEO40400.1"/>
    <property type="molecule type" value="Genomic_DNA"/>
</dbReference>
<dbReference type="GO" id="GO:0000725">
    <property type="term" value="P:recombinational repair"/>
    <property type="evidence" value="ECO:0007669"/>
    <property type="project" value="TreeGrafter"/>
</dbReference>
<dbReference type="eggNOG" id="COG3972">
    <property type="taxonomic scope" value="Bacteria"/>
</dbReference>
<dbReference type="HOGENOM" id="CLU_015624_1_0_0"/>
<dbReference type="SUPFAM" id="SSF52540">
    <property type="entry name" value="P-loop containing nucleoside triphosphate hydrolases"/>
    <property type="match status" value="1"/>
</dbReference>
<dbReference type="InterPro" id="IPR000212">
    <property type="entry name" value="DNA_helicase_UvrD/REP"/>
</dbReference>
<evidence type="ECO:0000259" key="1">
    <source>
        <dbReference type="Pfam" id="PF13538"/>
    </source>
</evidence>
<dbReference type="PANTHER" id="PTHR11070:SF2">
    <property type="entry name" value="ATP-DEPENDENT DNA HELICASE SRS2"/>
    <property type="match status" value="1"/>
</dbReference>
<dbReference type="RefSeq" id="WP_008803078.1">
    <property type="nucleotide sequence ID" value="NZ_KQ235737.1"/>
</dbReference>
<dbReference type="InterPro" id="IPR027785">
    <property type="entry name" value="UvrD-like_helicase_C"/>
</dbReference>
<dbReference type="InterPro" id="IPR027417">
    <property type="entry name" value="P-loop_NTPase"/>
</dbReference>
<dbReference type="GO" id="GO:0005524">
    <property type="term" value="F:ATP binding"/>
    <property type="evidence" value="ECO:0007669"/>
    <property type="project" value="InterPro"/>
</dbReference>
<proteinExistence type="predicted"/>